<dbReference type="Pfam" id="PF00341">
    <property type="entry name" value="PDGF"/>
    <property type="match status" value="1"/>
</dbReference>
<gene>
    <name evidence="2" type="primary">Dwil\GK24740</name>
    <name evidence="2" type="ORF">Dwil_GK24740</name>
</gene>
<dbReference type="GO" id="GO:0008083">
    <property type="term" value="F:growth factor activity"/>
    <property type="evidence" value="ECO:0007669"/>
    <property type="project" value="InterPro"/>
</dbReference>
<evidence type="ECO:0000313" key="3">
    <source>
        <dbReference type="Proteomes" id="UP000007798"/>
    </source>
</evidence>
<evidence type="ECO:0000313" key="2">
    <source>
        <dbReference type="EMBL" id="EDW77915.1"/>
    </source>
</evidence>
<dbReference type="Proteomes" id="UP000007798">
    <property type="component" value="Unassembled WGS sequence"/>
</dbReference>
<sequence>MATNNQNEVYRLANCKVPRMELIYLSHMSKNYEPRAAMVHRCSGTTGCCIDPTKICEAKTTKIVELAFWESKSNVESKSIAVLKQFVNHTECHCVSSSKQRRKRNDMPCQCPEYFTNFGTQNDYQVDQVPNFSSTRSCRCDCHLSNSICQRLKNGEEGFSMSERKCISSSKCSQPVCNFGVYNIQKGRCPSPDSMRQQRGHRGPG</sequence>
<evidence type="ECO:0000259" key="1">
    <source>
        <dbReference type="PROSITE" id="PS50278"/>
    </source>
</evidence>
<dbReference type="PROSITE" id="PS50278">
    <property type="entry name" value="PDGF_2"/>
    <property type="match status" value="1"/>
</dbReference>
<dbReference type="PANTHER" id="PTHR21719:SF1">
    <property type="entry name" value="FI06402P-RELATED"/>
    <property type="match status" value="1"/>
</dbReference>
<dbReference type="KEGG" id="dwi:6644219"/>
<dbReference type="eggNOG" id="ENOG502S1KT">
    <property type="taxonomic scope" value="Eukaryota"/>
</dbReference>
<dbReference type="OrthoDB" id="6370328at2759"/>
<dbReference type="FunCoup" id="B4MZY0">
    <property type="interactions" value="5"/>
</dbReference>
<dbReference type="Gene3D" id="2.10.90.10">
    <property type="entry name" value="Cystine-knot cytokines"/>
    <property type="match status" value="1"/>
</dbReference>
<dbReference type="PhylomeDB" id="B4MZY0"/>
<organism evidence="2 3">
    <name type="scientific">Drosophila willistoni</name>
    <name type="common">Fruit fly</name>
    <dbReference type="NCBI Taxonomy" id="7260"/>
    <lineage>
        <taxon>Eukaryota</taxon>
        <taxon>Metazoa</taxon>
        <taxon>Ecdysozoa</taxon>
        <taxon>Arthropoda</taxon>
        <taxon>Hexapoda</taxon>
        <taxon>Insecta</taxon>
        <taxon>Pterygota</taxon>
        <taxon>Neoptera</taxon>
        <taxon>Endopterygota</taxon>
        <taxon>Diptera</taxon>
        <taxon>Brachycera</taxon>
        <taxon>Muscomorpha</taxon>
        <taxon>Ephydroidea</taxon>
        <taxon>Drosophilidae</taxon>
        <taxon>Drosophila</taxon>
        <taxon>Sophophora</taxon>
    </lineage>
</organism>
<dbReference type="AlphaFoldDB" id="B4MZY0"/>
<dbReference type="HOGENOM" id="CLU_076192_0_0_1"/>
<dbReference type="EMBL" id="CH963920">
    <property type="protein sequence ID" value="EDW77915.1"/>
    <property type="molecule type" value="Genomic_DNA"/>
</dbReference>
<reference evidence="2 3" key="1">
    <citation type="journal article" date="2007" name="Nature">
        <title>Evolution of genes and genomes on the Drosophila phylogeny.</title>
        <authorList>
            <consortium name="Drosophila 12 Genomes Consortium"/>
            <person name="Clark A.G."/>
            <person name="Eisen M.B."/>
            <person name="Smith D.R."/>
            <person name="Bergman C.M."/>
            <person name="Oliver B."/>
            <person name="Markow T.A."/>
            <person name="Kaufman T.C."/>
            <person name="Kellis M."/>
            <person name="Gelbart W."/>
            <person name="Iyer V.N."/>
            <person name="Pollard D.A."/>
            <person name="Sackton T.B."/>
            <person name="Larracuente A.M."/>
            <person name="Singh N.D."/>
            <person name="Abad J.P."/>
            <person name="Abt D.N."/>
            <person name="Adryan B."/>
            <person name="Aguade M."/>
            <person name="Akashi H."/>
            <person name="Anderson W.W."/>
            <person name="Aquadro C.F."/>
            <person name="Ardell D.H."/>
            <person name="Arguello R."/>
            <person name="Artieri C.G."/>
            <person name="Barbash D.A."/>
            <person name="Barker D."/>
            <person name="Barsanti P."/>
            <person name="Batterham P."/>
            <person name="Batzoglou S."/>
            <person name="Begun D."/>
            <person name="Bhutkar A."/>
            <person name="Blanco E."/>
            <person name="Bosak S.A."/>
            <person name="Bradley R.K."/>
            <person name="Brand A.D."/>
            <person name="Brent M.R."/>
            <person name="Brooks A.N."/>
            <person name="Brown R.H."/>
            <person name="Butlin R.K."/>
            <person name="Caggese C."/>
            <person name="Calvi B.R."/>
            <person name="Bernardo de Carvalho A."/>
            <person name="Caspi A."/>
            <person name="Castrezana S."/>
            <person name="Celniker S.E."/>
            <person name="Chang J.L."/>
            <person name="Chapple C."/>
            <person name="Chatterji S."/>
            <person name="Chinwalla A."/>
            <person name="Civetta A."/>
            <person name="Clifton S.W."/>
            <person name="Comeron J.M."/>
            <person name="Costello J.C."/>
            <person name="Coyne J.A."/>
            <person name="Daub J."/>
            <person name="David R.G."/>
            <person name="Delcher A.L."/>
            <person name="Delehaunty K."/>
            <person name="Do C.B."/>
            <person name="Ebling H."/>
            <person name="Edwards K."/>
            <person name="Eickbush T."/>
            <person name="Evans J.D."/>
            <person name="Filipski A."/>
            <person name="Findeiss S."/>
            <person name="Freyhult E."/>
            <person name="Fulton L."/>
            <person name="Fulton R."/>
            <person name="Garcia A.C."/>
            <person name="Gardiner A."/>
            <person name="Garfield D.A."/>
            <person name="Garvin B.E."/>
            <person name="Gibson G."/>
            <person name="Gilbert D."/>
            <person name="Gnerre S."/>
            <person name="Godfrey J."/>
            <person name="Good R."/>
            <person name="Gotea V."/>
            <person name="Gravely B."/>
            <person name="Greenberg A.J."/>
            <person name="Griffiths-Jones S."/>
            <person name="Gross S."/>
            <person name="Guigo R."/>
            <person name="Gustafson E.A."/>
            <person name="Haerty W."/>
            <person name="Hahn M.W."/>
            <person name="Halligan D.L."/>
            <person name="Halpern A.L."/>
            <person name="Halter G.M."/>
            <person name="Han M.V."/>
            <person name="Heger A."/>
            <person name="Hillier L."/>
            <person name="Hinrichs A.S."/>
            <person name="Holmes I."/>
            <person name="Hoskins R.A."/>
            <person name="Hubisz M.J."/>
            <person name="Hultmark D."/>
            <person name="Huntley M.A."/>
            <person name="Jaffe D.B."/>
            <person name="Jagadeeshan S."/>
            <person name="Jeck W.R."/>
            <person name="Johnson J."/>
            <person name="Jones C.D."/>
            <person name="Jordan W.C."/>
            <person name="Karpen G.H."/>
            <person name="Kataoka E."/>
            <person name="Keightley P.D."/>
            <person name="Kheradpour P."/>
            <person name="Kirkness E.F."/>
            <person name="Koerich L.B."/>
            <person name="Kristiansen K."/>
            <person name="Kudrna D."/>
            <person name="Kulathinal R.J."/>
            <person name="Kumar S."/>
            <person name="Kwok R."/>
            <person name="Lander E."/>
            <person name="Langley C.H."/>
            <person name="Lapoint R."/>
            <person name="Lazzaro B.P."/>
            <person name="Lee S.J."/>
            <person name="Levesque L."/>
            <person name="Li R."/>
            <person name="Lin C.F."/>
            <person name="Lin M.F."/>
            <person name="Lindblad-Toh K."/>
            <person name="Llopart A."/>
            <person name="Long M."/>
            <person name="Low L."/>
            <person name="Lozovsky E."/>
            <person name="Lu J."/>
            <person name="Luo M."/>
            <person name="Machado C.A."/>
            <person name="Makalowski W."/>
            <person name="Marzo M."/>
            <person name="Matsuda M."/>
            <person name="Matzkin L."/>
            <person name="McAllister B."/>
            <person name="McBride C.S."/>
            <person name="McKernan B."/>
            <person name="McKernan K."/>
            <person name="Mendez-Lago M."/>
            <person name="Minx P."/>
            <person name="Mollenhauer M.U."/>
            <person name="Montooth K."/>
            <person name="Mount S.M."/>
            <person name="Mu X."/>
            <person name="Myers E."/>
            <person name="Negre B."/>
            <person name="Newfeld S."/>
            <person name="Nielsen R."/>
            <person name="Noor M.A."/>
            <person name="O'Grady P."/>
            <person name="Pachter L."/>
            <person name="Papaceit M."/>
            <person name="Parisi M.J."/>
            <person name="Parisi M."/>
            <person name="Parts L."/>
            <person name="Pedersen J.S."/>
            <person name="Pesole G."/>
            <person name="Phillippy A.M."/>
            <person name="Ponting C.P."/>
            <person name="Pop M."/>
            <person name="Porcelli D."/>
            <person name="Powell J.R."/>
            <person name="Prohaska S."/>
            <person name="Pruitt K."/>
            <person name="Puig M."/>
            <person name="Quesneville H."/>
            <person name="Ram K.R."/>
            <person name="Rand D."/>
            <person name="Rasmussen M.D."/>
            <person name="Reed L.K."/>
            <person name="Reenan R."/>
            <person name="Reily A."/>
            <person name="Remington K.A."/>
            <person name="Rieger T.T."/>
            <person name="Ritchie M.G."/>
            <person name="Robin C."/>
            <person name="Rogers Y.H."/>
            <person name="Rohde C."/>
            <person name="Rozas J."/>
            <person name="Rubenfield M.J."/>
            <person name="Ruiz A."/>
            <person name="Russo S."/>
            <person name="Salzberg S.L."/>
            <person name="Sanchez-Gracia A."/>
            <person name="Saranga D.J."/>
            <person name="Sato H."/>
            <person name="Schaeffer S.W."/>
            <person name="Schatz M.C."/>
            <person name="Schlenke T."/>
            <person name="Schwartz R."/>
            <person name="Segarra C."/>
            <person name="Singh R.S."/>
            <person name="Sirot L."/>
            <person name="Sirota M."/>
            <person name="Sisneros N.B."/>
            <person name="Smith C.D."/>
            <person name="Smith T.F."/>
            <person name="Spieth J."/>
            <person name="Stage D.E."/>
            <person name="Stark A."/>
            <person name="Stephan W."/>
            <person name="Strausberg R.L."/>
            <person name="Strempel S."/>
            <person name="Sturgill D."/>
            <person name="Sutton G."/>
            <person name="Sutton G.G."/>
            <person name="Tao W."/>
            <person name="Teichmann S."/>
            <person name="Tobari Y.N."/>
            <person name="Tomimura Y."/>
            <person name="Tsolas J.M."/>
            <person name="Valente V.L."/>
            <person name="Venter E."/>
            <person name="Venter J.C."/>
            <person name="Vicario S."/>
            <person name="Vieira F.G."/>
            <person name="Vilella A.J."/>
            <person name="Villasante A."/>
            <person name="Walenz B."/>
            <person name="Wang J."/>
            <person name="Wasserman M."/>
            <person name="Watts T."/>
            <person name="Wilson D."/>
            <person name="Wilson R.K."/>
            <person name="Wing R.A."/>
            <person name="Wolfner M.F."/>
            <person name="Wong A."/>
            <person name="Wong G.K."/>
            <person name="Wu C.I."/>
            <person name="Wu G."/>
            <person name="Yamamoto D."/>
            <person name="Yang H.P."/>
            <person name="Yang S.P."/>
            <person name="Yorke J.A."/>
            <person name="Yoshida K."/>
            <person name="Zdobnov E."/>
            <person name="Zhang P."/>
            <person name="Zhang Y."/>
            <person name="Zimin A.V."/>
            <person name="Baldwin J."/>
            <person name="Abdouelleil A."/>
            <person name="Abdulkadir J."/>
            <person name="Abebe A."/>
            <person name="Abera B."/>
            <person name="Abreu J."/>
            <person name="Acer S.C."/>
            <person name="Aftuck L."/>
            <person name="Alexander A."/>
            <person name="An P."/>
            <person name="Anderson E."/>
            <person name="Anderson S."/>
            <person name="Arachi H."/>
            <person name="Azer M."/>
            <person name="Bachantsang P."/>
            <person name="Barry A."/>
            <person name="Bayul T."/>
            <person name="Berlin A."/>
            <person name="Bessette D."/>
            <person name="Bloom T."/>
            <person name="Blye J."/>
            <person name="Boguslavskiy L."/>
            <person name="Bonnet C."/>
            <person name="Boukhgalter B."/>
            <person name="Bourzgui I."/>
            <person name="Brown A."/>
            <person name="Cahill P."/>
            <person name="Channer S."/>
            <person name="Cheshatsang Y."/>
            <person name="Chuda L."/>
            <person name="Citroen M."/>
            <person name="Collymore A."/>
            <person name="Cooke P."/>
            <person name="Costello M."/>
            <person name="D'Aco K."/>
            <person name="Daza R."/>
            <person name="De Haan G."/>
            <person name="DeGray S."/>
            <person name="DeMaso C."/>
            <person name="Dhargay N."/>
            <person name="Dooley K."/>
            <person name="Dooley E."/>
            <person name="Doricent M."/>
            <person name="Dorje P."/>
            <person name="Dorjee K."/>
            <person name="Dupes A."/>
            <person name="Elong R."/>
            <person name="Falk J."/>
            <person name="Farina A."/>
            <person name="Faro S."/>
            <person name="Ferguson D."/>
            <person name="Fisher S."/>
            <person name="Foley C.D."/>
            <person name="Franke A."/>
            <person name="Friedrich D."/>
            <person name="Gadbois L."/>
            <person name="Gearin G."/>
            <person name="Gearin C.R."/>
            <person name="Giannoukos G."/>
            <person name="Goode T."/>
            <person name="Graham J."/>
            <person name="Grandbois E."/>
            <person name="Grewal S."/>
            <person name="Gyaltsen K."/>
            <person name="Hafez N."/>
            <person name="Hagos B."/>
            <person name="Hall J."/>
            <person name="Henson C."/>
            <person name="Hollinger A."/>
            <person name="Honan T."/>
            <person name="Huard M.D."/>
            <person name="Hughes L."/>
            <person name="Hurhula B."/>
            <person name="Husby M.E."/>
            <person name="Kamat A."/>
            <person name="Kanga B."/>
            <person name="Kashin S."/>
            <person name="Khazanovich D."/>
            <person name="Kisner P."/>
            <person name="Lance K."/>
            <person name="Lara M."/>
            <person name="Lee W."/>
            <person name="Lennon N."/>
            <person name="Letendre F."/>
            <person name="LeVine R."/>
            <person name="Lipovsky A."/>
            <person name="Liu X."/>
            <person name="Liu J."/>
            <person name="Liu S."/>
            <person name="Lokyitsang T."/>
            <person name="Lokyitsang Y."/>
            <person name="Lubonja R."/>
            <person name="Lui A."/>
            <person name="MacDonald P."/>
            <person name="Magnisalis V."/>
            <person name="Maru K."/>
            <person name="Matthews C."/>
            <person name="McCusker W."/>
            <person name="McDonough S."/>
            <person name="Mehta T."/>
            <person name="Meldrim J."/>
            <person name="Meneus L."/>
            <person name="Mihai O."/>
            <person name="Mihalev A."/>
            <person name="Mihova T."/>
            <person name="Mittelman R."/>
            <person name="Mlenga V."/>
            <person name="Montmayeur A."/>
            <person name="Mulrain L."/>
            <person name="Navidi A."/>
            <person name="Naylor J."/>
            <person name="Negash T."/>
            <person name="Nguyen T."/>
            <person name="Nguyen N."/>
            <person name="Nicol R."/>
            <person name="Norbu C."/>
            <person name="Norbu N."/>
            <person name="Novod N."/>
            <person name="O'Neill B."/>
            <person name="Osman S."/>
            <person name="Markiewicz E."/>
            <person name="Oyono O.L."/>
            <person name="Patti C."/>
            <person name="Phunkhang P."/>
            <person name="Pierre F."/>
            <person name="Priest M."/>
            <person name="Raghuraman S."/>
            <person name="Rege F."/>
            <person name="Reyes R."/>
            <person name="Rise C."/>
            <person name="Rogov P."/>
            <person name="Ross K."/>
            <person name="Ryan E."/>
            <person name="Settipalli S."/>
            <person name="Shea T."/>
            <person name="Sherpa N."/>
            <person name="Shi L."/>
            <person name="Shih D."/>
            <person name="Sparrow T."/>
            <person name="Spaulding J."/>
            <person name="Stalker J."/>
            <person name="Stange-Thomann N."/>
            <person name="Stavropoulos S."/>
            <person name="Stone C."/>
            <person name="Strader C."/>
            <person name="Tesfaye S."/>
            <person name="Thomson T."/>
            <person name="Thoulutsang Y."/>
            <person name="Thoulutsang D."/>
            <person name="Topham K."/>
            <person name="Topping I."/>
            <person name="Tsamla T."/>
            <person name="Vassiliev H."/>
            <person name="Vo A."/>
            <person name="Wangchuk T."/>
            <person name="Wangdi T."/>
            <person name="Weiand M."/>
            <person name="Wilkinson J."/>
            <person name="Wilson A."/>
            <person name="Yadav S."/>
            <person name="Young G."/>
            <person name="Yu Q."/>
            <person name="Zembek L."/>
            <person name="Zhong D."/>
            <person name="Zimmer A."/>
            <person name="Zwirko Z."/>
            <person name="Jaffe D.B."/>
            <person name="Alvarez P."/>
            <person name="Brockman W."/>
            <person name="Butler J."/>
            <person name="Chin C."/>
            <person name="Gnerre S."/>
            <person name="Grabherr M."/>
            <person name="Kleber M."/>
            <person name="Mauceli E."/>
            <person name="MacCallum I."/>
        </authorList>
    </citation>
    <scope>NUCLEOTIDE SEQUENCE [LARGE SCALE GENOMIC DNA]</scope>
    <source>
        <strain evidence="3">Tucson 14030-0811.24</strain>
    </source>
</reference>
<name>B4MZY0_DROWI</name>
<dbReference type="STRING" id="7260.B4MZY0"/>
<dbReference type="PANTHER" id="PTHR21719">
    <property type="entry name" value="FI06402P-RELATED"/>
    <property type="match status" value="1"/>
</dbReference>
<dbReference type="SUPFAM" id="SSF57501">
    <property type="entry name" value="Cystine-knot cytokines"/>
    <property type="match status" value="1"/>
</dbReference>
<dbReference type="GO" id="GO:0016020">
    <property type="term" value="C:membrane"/>
    <property type="evidence" value="ECO:0007669"/>
    <property type="project" value="InterPro"/>
</dbReference>
<proteinExistence type="predicted"/>
<accession>B4MZY0</accession>
<dbReference type="OMA" id="PQCTILH"/>
<dbReference type="GO" id="GO:0035099">
    <property type="term" value="P:hemocyte migration"/>
    <property type="evidence" value="ECO:0007669"/>
    <property type="project" value="TreeGrafter"/>
</dbReference>
<feature type="domain" description="Platelet-derived growth factor (PDGF) family profile" evidence="1">
    <location>
        <begin position="24"/>
        <end position="99"/>
    </location>
</feature>
<dbReference type="InterPro" id="IPR000072">
    <property type="entry name" value="PDGF/VEGF_dom"/>
</dbReference>
<dbReference type="InParanoid" id="B4MZY0"/>
<protein>
    <recommendedName>
        <fullName evidence="1">Platelet-derived growth factor (PDGF) family profile domain-containing protein</fullName>
    </recommendedName>
</protein>
<keyword evidence="3" id="KW-1185">Reference proteome</keyword>
<dbReference type="InterPro" id="IPR029034">
    <property type="entry name" value="Cystine-knot_cytokine"/>
</dbReference>